<keyword evidence="3 14" id="KW-0813">Transport</keyword>
<dbReference type="InterPro" id="IPR010105">
    <property type="entry name" value="TonB_sidphr_rcpt"/>
</dbReference>
<keyword evidence="7 16" id="KW-0732">Signal</keyword>
<evidence type="ECO:0000313" key="19">
    <source>
        <dbReference type="EMBL" id="MCW3483082.1"/>
    </source>
</evidence>
<dbReference type="Pfam" id="PF07715">
    <property type="entry name" value="Plug"/>
    <property type="match status" value="1"/>
</dbReference>
<evidence type="ECO:0000256" key="8">
    <source>
        <dbReference type="ARBA" id="ARBA00023004"/>
    </source>
</evidence>
<dbReference type="InterPro" id="IPR039426">
    <property type="entry name" value="TonB-dep_rcpt-like"/>
</dbReference>
<evidence type="ECO:0000313" key="20">
    <source>
        <dbReference type="Proteomes" id="UP001207742"/>
    </source>
</evidence>
<comment type="similarity">
    <text evidence="2 14 15">Belongs to the TonB-dependent receptor family.</text>
</comment>
<evidence type="ECO:0000256" key="10">
    <source>
        <dbReference type="ARBA" id="ARBA00023077"/>
    </source>
</evidence>
<evidence type="ECO:0000256" key="3">
    <source>
        <dbReference type="ARBA" id="ARBA00022448"/>
    </source>
</evidence>
<dbReference type="RefSeq" id="WP_264728053.1">
    <property type="nucleotide sequence ID" value="NZ_JAPDNR010000001.1"/>
</dbReference>
<evidence type="ECO:0000256" key="13">
    <source>
        <dbReference type="ARBA" id="ARBA00023237"/>
    </source>
</evidence>
<reference evidence="19 20" key="1">
    <citation type="submission" date="2022-10" db="EMBL/GenBank/DDBJ databases">
        <title>Chitinophaga nivalis PC15 sp. nov., isolated from Pyeongchang county, South Korea.</title>
        <authorList>
            <person name="Trinh H.N."/>
        </authorList>
    </citation>
    <scope>NUCLEOTIDE SEQUENCE [LARGE SCALE GENOMIC DNA]</scope>
    <source>
        <strain evidence="19 20">PC14</strain>
    </source>
</reference>
<evidence type="ECO:0000256" key="6">
    <source>
        <dbReference type="ARBA" id="ARBA00022692"/>
    </source>
</evidence>
<evidence type="ECO:0000256" key="11">
    <source>
        <dbReference type="ARBA" id="ARBA00023136"/>
    </source>
</evidence>
<dbReference type="InterPro" id="IPR037066">
    <property type="entry name" value="Plug_dom_sf"/>
</dbReference>
<feature type="signal peptide" evidence="16">
    <location>
        <begin position="1"/>
        <end position="22"/>
    </location>
</feature>
<dbReference type="EMBL" id="JAPDNS010000001">
    <property type="protein sequence ID" value="MCW3483082.1"/>
    <property type="molecule type" value="Genomic_DNA"/>
</dbReference>
<evidence type="ECO:0000256" key="9">
    <source>
        <dbReference type="ARBA" id="ARBA00023065"/>
    </source>
</evidence>
<comment type="subcellular location">
    <subcellularLocation>
        <location evidence="1 14">Cell outer membrane</location>
        <topology evidence="1 14">Multi-pass membrane protein</topology>
    </subcellularLocation>
</comment>
<keyword evidence="10 15" id="KW-0798">TonB box</keyword>
<dbReference type="PANTHER" id="PTHR32552:SF68">
    <property type="entry name" value="FERRICHROME OUTER MEMBRANE TRANSPORTER_PHAGE RECEPTOR"/>
    <property type="match status" value="1"/>
</dbReference>
<dbReference type="Gene3D" id="2.40.170.20">
    <property type="entry name" value="TonB-dependent receptor, beta-barrel domain"/>
    <property type="match status" value="1"/>
</dbReference>
<comment type="caution">
    <text evidence="19">The sequence shown here is derived from an EMBL/GenBank/DDBJ whole genome shotgun (WGS) entry which is preliminary data.</text>
</comment>
<dbReference type="SUPFAM" id="SSF56935">
    <property type="entry name" value="Porins"/>
    <property type="match status" value="1"/>
</dbReference>
<accession>A0ABT3IGK6</accession>
<dbReference type="PROSITE" id="PS52016">
    <property type="entry name" value="TONB_DEPENDENT_REC_3"/>
    <property type="match status" value="1"/>
</dbReference>
<evidence type="ECO:0000256" key="15">
    <source>
        <dbReference type="RuleBase" id="RU003357"/>
    </source>
</evidence>
<keyword evidence="13 14" id="KW-0998">Cell outer membrane</keyword>
<keyword evidence="6 14" id="KW-0812">Transmembrane</keyword>
<evidence type="ECO:0000256" key="2">
    <source>
        <dbReference type="ARBA" id="ARBA00009810"/>
    </source>
</evidence>
<evidence type="ECO:0000256" key="12">
    <source>
        <dbReference type="ARBA" id="ARBA00023170"/>
    </source>
</evidence>
<dbReference type="InterPro" id="IPR036942">
    <property type="entry name" value="Beta-barrel_TonB_sf"/>
</dbReference>
<evidence type="ECO:0000256" key="16">
    <source>
        <dbReference type="SAM" id="SignalP"/>
    </source>
</evidence>
<dbReference type="CDD" id="cd01347">
    <property type="entry name" value="ligand_gated_channel"/>
    <property type="match status" value="1"/>
</dbReference>
<keyword evidence="9" id="KW-0406">Ion transport</keyword>
<dbReference type="Proteomes" id="UP001207742">
    <property type="component" value="Unassembled WGS sequence"/>
</dbReference>
<feature type="domain" description="TonB-dependent receptor-like beta-barrel" evidence="17">
    <location>
        <begin position="238"/>
        <end position="684"/>
    </location>
</feature>
<proteinExistence type="inferred from homology"/>
<sequence>MYCNKKLFLLWIGYLLPAVGLAQDKTSRDTVAHRRDLGEVVIAGQQDGYRTPVSSIATRTATSLLETPQSVQVVGQAVIKDRQAATLNELVPLMTGVKANNGMGGFSMRGFSGYNPAEGSFIMFNGVRGNLYLWNQPSLLYNIERVEVLRGPASVLFSEGMPGGLINFVTKKPQATTGLSVHASYGSWDFARFAADATGALSANKKWLYRAIAGYDRSNSFRDQQHTENIFLAPSFTWQPSVKTAVNLELNYARTNAVHSYDRGTFVKKLPDGSYDFNAYPKERTVQSPDDYGKNTNTSATLTLNHTFNDRLSLTVVQRYVRNQFNFADHFVAGAIVNDSINRTYSTWDNDQFNWQTTAYAGYRFHTGRLEHNILTGFDYNRFGWTKNLYRNYSSTRIGIWHPDYRNDVPPVDAPTSSYDDNKQVTNLIGGYVQDQIGLLHNLKVLLSLRYDHYKMVQTPLSDKDDVQGDHAETGAWVPRAGIVYLPLPNLSVYGSFTRSFNPHLSSATASGGPFPPKTATQFEAGAKGDFFRQRLSAMVAVYHIAYRNLLAPDPTTDNPRRQVTVPGTRSQGAEVTLQGNLKNVNIIAGYAYNDHQLTNKSTIGKKGDRYVNAPHHIANVWVKYNFTQKWLKGFGIGAGGRYVSDQVGNMATQDFVLPAYTVLDAALNYDIRRFSFQFNINNITNTRYFNGGISRNTVASLGNPLNARIGVNFLIL</sequence>
<feature type="chain" id="PRO_5046311200" evidence="16">
    <location>
        <begin position="23"/>
        <end position="717"/>
    </location>
</feature>
<keyword evidence="5" id="KW-0410">Iron transport</keyword>
<dbReference type="PANTHER" id="PTHR32552">
    <property type="entry name" value="FERRICHROME IRON RECEPTOR-RELATED"/>
    <property type="match status" value="1"/>
</dbReference>
<dbReference type="InterPro" id="IPR012910">
    <property type="entry name" value="Plug_dom"/>
</dbReference>
<evidence type="ECO:0000256" key="14">
    <source>
        <dbReference type="PROSITE-ProRule" id="PRU01360"/>
    </source>
</evidence>
<keyword evidence="4 14" id="KW-1134">Transmembrane beta strand</keyword>
<keyword evidence="8" id="KW-0408">Iron</keyword>
<evidence type="ECO:0000259" key="17">
    <source>
        <dbReference type="Pfam" id="PF00593"/>
    </source>
</evidence>
<keyword evidence="11 14" id="KW-0472">Membrane</keyword>
<dbReference type="InterPro" id="IPR000531">
    <property type="entry name" value="Beta-barrel_TonB"/>
</dbReference>
<gene>
    <name evidence="19" type="ORF">OL497_04220</name>
</gene>
<dbReference type="Pfam" id="PF00593">
    <property type="entry name" value="TonB_dep_Rec_b-barrel"/>
    <property type="match status" value="1"/>
</dbReference>
<keyword evidence="20" id="KW-1185">Reference proteome</keyword>
<keyword evidence="12 19" id="KW-0675">Receptor</keyword>
<evidence type="ECO:0000259" key="18">
    <source>
        <dbReference type="Pfam" id="PF07715"/>
    </source>
</evidence>
<evidence type="ECO:0000256" key="4">
    <source>
        <dbReference type="ARBA" id="ARBA00022452"/>
    </source>
</evidence>
<dbReference type="NCBIfam" id="TIGR01783">
    <property type="entry name" value="TonB-siderophor"/>
    <property type="match status" value="1"/>
</dbReference>
<dbReference type="Gene3D" id="2.170.130.10">
    <property type="entry name" value="TonB-dependent receptor, plug domain"/>
    <property type="match status" value="1"/>
</dbReference>
<evidence type="ECO:0000256" key="1">
    <source>
        <dbReference type="ARBA" id="ARBA00004571"/>
    </source>
</evidence>
<evidence type="ECO:0000256" key="7">
    <source>
        <dbReference type="ARBA" id="ARBA00022729"/>
    </source>
</evidence>
<evidence type="ECO:0000256" key="5">
    <source>
        <dbReference type="ARBA" id="ARBA00022496"/>
    </source>
</evidence>
<name>A0ABT3IGK6_9BACT</name>
<protein>
    <submittedName>
        <fullName evidence="19">TonB-dependent receptor</fullName>
    </submittedName>
</protein>
<organism evidence="19 20">
    <name type="scientific">Chitinophaga nivalis</name>
    <dbReference type="NCBI Taxonomy" id="2991709"/>
    <lineage>
        <taxon>Bacteria</taxon>
        <taxon>Pseudomonadati</taxon>
        <taxon>Bacteroidota</taxon>
        <taxon>Chitinophagia</taxon>
        <taxon>Chitinophagales</taxon>
        <taxon>Chitinophagaceae</taxon>
        <taxon>Chitinophaga</taxon>
    </lineage>
</organism>
<feature type="domain" description="TonB-dependent receptor plug" evidence="18">
    <location>
        <begin position="64"/>
        <end position="164"/>
    </location>
</feature>